<proteinExistence type="predicted"/>
<keyword evidence="3" id="KW-1185">Reference proteome</keyword>
<feature type="compositionally biased region" description="Low complexity" evidence="1">
    <location>
        <begin position="17"/>
        <end position="40"/>
    </location>
</feature>
<reference evidence="2" key="1">
    <citation type="submission" date="2022-12" db="EMBL/GenBank/DDBJ databases">
        <authorList>
            <person name="Alioto T."/>
            <person name="Alioto T."/>
            <person name="Gomez Garrido J."/>
        </authorList>
    </citation>
    <scope>NUCLEOTIDE SEQUENCE</scope>
</reference>
<feature type="compositionally biased region" description="Low complexity" evidence="1">
    <location>
        <begin position="1"/>
        <end position="10"/>
    </location>
</feature>
<feature type="region of interest" description="Disordered" evidence="1">
    <location>
        <begin position="1"/>
        <end position="42"/>
    </location>
</feature>
<evidence type="ECO:0000313" key="3">
    <source>
        <dbReference type="Proteomes" id="UP001178461"/>
    </source>
</evidence>
<protein>
    <submittedName>
        <fullName evidence="2">Uncharacterized protein</fullName>
    </submittedName>
</protein>
<dbReference type="EMBL" id="OX395132">
    <property type="protein sequence ID" value="CAI5778769.1"/>
    <property type="molecule type" value="Genomic_DNA"/>
</dbReference>
<name>A0AA35KK65_9SAUR</name>
<accession>A0AA35KK65</accession>
<gene>
    <name evidence="2" type="ORF">PODLI_1B031373</name>
</gene>
<evidence type="ECO:0000313" key="2">
    <source>
        <dbReference type="EMBL" id="CAI5778769.1"/>
    </source>
</evidence>
<organism evidence="2 3">
    <name type="scientific">Podarcis lilfordi</name>
    <name type="common">Lilford's wall lizard</name>
    <dbReference type="NCBI Taxonomy" id="74358"/>
    <lineage>
        <taxon>Eukaryota</taxon>
        <taxon>Metazoa</taxon>
        <taxon>Chordata</taxon>
        <taxon>Craniata</taxon>
        <taxon>Vertebrata</taxon>
        <taxon>Euteleostomi</taxon>
        <taxon>Lepidosauria</taxon>
        <taxon>Squamata</taxon>
        <taxon>Bifurcata</taxon>
        <taxon>Unidentata</taxon>
        <taxon>Episquamata</taxon>
        <taxon>Laterata</taxon>
        <taxon>Lacertibaenia</taxon>
        <taxon>Lacertidae</taxon>
        <taxon>Podarcis</taxon>
    </lineage>
</organism>
<dbReference type="AlphaFoldDB" id="A0AA35KK65"/>
<dbReference type="Proteomes" id="UP001178461">
    <property type="component" value="Chromosome 7"/>
</dbReference>
<evidence type="ECO:0000256" key="1">
    <source>
        <dbReference type="SAM" id="MobiDB-lite"/>
    </source>
</evidence>
<sequence length="64" mass="6209">MAGSAGPLRAAGRRRAQAAAEATAAEAATPASSSPRPALLDGAQPLKEAAAAGSSNLEAVILRI</sequence>